<gene>
    <name evidence="8" type="ORF">HETIRDRAFT_318993</name>
</gene>
<keyword evidence="9" id="KW-1185">Reference proteome</keyword>
<organism evidence="8 9">
    <name type="scientific">Heterobasidion irregulare (strain TC 32-1)</name>
    <dbReference type="NCBI Taxonomy" id="747525"/>
    <lineage>
        <taxon>Eukaryota</taxon>
        <taxon>Fungi</taxon>
        <taxon>Dikarya</taxon>
        <taxon>Basidiomycota</taxon>
        <taxon>Agaricomycotina</taxon>
        <taxon>Agaricomycetes</taxon>
        <taxon>Russulales</taxon>
        <taxon>Bondarzewiaceae</taxon>
        <taxon>Heterobasidion</taxon>
        <taxon>Heterobasidion annosum species complex</taxon>
    </lineage>
</organism>
<dbReference type="OrthoDB" id="57939at2759"/>
<comment type="similarity">
    <text evidence="1">Belongs to the GTP cyclohydrolase II family.</text>
</comment>
<feature type="region of interest" description="Disordered" evidence="5">
    <location>
        <begin position="32"/>
        <end position="55"/>
    </location>
</feature>
<dbReference type="Proteomes" id="UP000030671">
    <property type="component" value="Unassembled WGS sequence"/>
</dbReference>
<dbReference type="Gene3D" id="3.40.50.10990">
    <property type="entry name" value="GTP cyclohydrolase II"/>
    <property type="match status" value="1"/>
</dbReference>
<dbReference type="PANTHER" id="PTHR47259">
    <property type="match status" value="1"/>
</dbReference>
<keyword evidence="3" id="KW-0378">Hydrolase</keyword>
<keyword evidence="2" id="KW-0547">Nucleotide-binding</keyword>
<dbReference type="InterPro" id="IPR032677">
    <property type="entry name" value="GTP_cyclohydro_II"/>
</dbReference>
<dbReference type="RefSeq" id="XP_009546146.1">
    <property type="nucleotide sequence ID" value="XM_009547851.1"/>
</dbReference>
<reference evidence="8 9" key="1">
    <citation type="journal article" date="2012" name="New Phytol.">
        <title>Insight into trade-off between wood decay and parasitism from the genome of a fungal forest pathogen.</title>
        <authorList>
            <person name="Olson A."/>
            <person name="Aerts A."/>
            <person name="Asiegbu F."/>
            <person name="Belbahri L."/>
            <person name="Bouzid O."/>
            <person name="Broberg A."/>
            <person name="Canback B."/>
            <person name="Coutinho P.M."/>
            <person name="Cullen D."/>
            <person name="Dalman K."/>
            <person name="Deflorio G."/>
            <person name="van Diepen L.T."/>
            <person name="Dunand C."/>
            <person name="Duplessis S."/>
            <person name="Durling M."/>
            <person name="Gonthier P."/>
            <person name="Grimwood J."/>
            <person name="Fossdal C.G."/>
            <person name="Hansson D."/>
            <person name="Henrissat B."/>
            <person name="Hietala A."/>
            <person name="Himmelstrand K."/>
            <person name="Hoffmeister D."/>
            <person name="Hogberg N."/>
            <person name="James T.Y."/>
            <person name="Karlsson M."/>
            <person name="Kohler A."/>
            <person name="Kues U."/>
            <person name="Lee Y.H."/>
            <person name="Lin Y.C."/>
            <person name="Lind M."/>
            <person name="Lindquist E."/>
            <person name="Lombard V."/>
            <person name="Lucas S."/>
            <person name="Lunden K."/>
            <person name="Morin E."/>
            <person name="Murat C."/>
            <person name="Park J."/>
            <person name="Raffaello T."/>
            <person name="Rouze P."/>
            <person name="Salamov A."/>
            <person name="Schmutz J."/>
            <person name="Solheim H."/>
            <person name="Stahlberg J."/>
            <person name="Velez H."/>
            <person name="de Vries R.P."/>
            <person name="Wiebenga A."/>
            <person name="Woodward S."/>
            <person name="Yakovlev I."/>
            <person name="Garbelotto M."/>
            <person name="Martin F."/>
            <person name="Grigoriev I.V."/>
            <person name="Stenlid J."/>
        </authorList>
    </citation>
    <scope>NUCLEOTIDE SEQUENCE [LARGE SCALE GENOMIC DNA]</scope>
    <source>
        <strain evidence="8 9">TC 32-1</strain>
    </source>
</reference>
<dbReference type="InterPro" id="IPR036144">
    <property type="entry name" value="RibA-like_sf"/>
</dbReference>
<evidence type="ECO:0000256" key="4">
    <source>
        <dbReference type="ARBA" id="ARBA00023134"/>
    </source>
</evidence>
<sequence length="521" mass="56818">MSADNAVLTQILAQLQSLQVNQQAMQAKLDALSNPASPPGLSSPPGSSAIALPVDGLSTSPPATSVAASLAGELNSGKPLTDKEREKLLYPSRVMLTTYPDQHGVKPQPLQWGAADPSVRGPVICSRLPSSLKSRNAIGAHSGSYSIYRALAIAMGTLVPTHKPDYSRTEPPIEIPPQPSWSDPSKIVSFDPWGHLVPQVFRKETDSGLDIRPSIAVTKAHMKLSEIDEAARRGEIPVDGKIVLKSTPLLNADGTPSSADPGVEINIGKAAVEPVWYLPGVADRFGISESLLRRALFEDTGGMYPELITRPDIKVFLPPIGNLTVYIFGPAHYMWDESKELTLRVHDECNGSDVFGSDICTCKPYLTFAIEECVRTAQRGGVGVVVYFRKEGRALGEVTKYLVYNLRKRGGDSADKYFRATELIAGVKDMRFQALMPDVLHWLGIRKIDNMVSMSDMKYDAIVSSGIPIIKRYDLPDHLIPMDSRVEIDAKIAAGYFTSGKQITQADLVKTVGRTWEETEH</sequence>
<dbReference type="EMBL" id="KI925458">
    <property type="protein sequence ID" value="ETW81506.1"/>
    <property type="molecule type" value="Genomic_DNA"/>
</dbReference>
<evidence type="ECO:0000313" key="8">
    <source>
        <dbReference type="EMBL" id="ETW81506.1"/>
    </source>
</evidence>
<name>W4K8V9_HETIT</name>
<dbReference type="eggNOG" id="KOG1284">
    <property type="taxonomic scope" value="Eukaryota"/>
</dbReference>
<evidence type="ECO:0008006" key="10">
    <source>
        <dbReference type="Google" id="ProtNLM"/>
    </source>
</evidence>
<dbReference type="PANTHER" id="PTHR47259:SF2">
    <property type="entry name" value="URACIL-REGULATED PROTEIN 1"/>
    <property type="match status" value="1"/>
</dbReference>
<dbReference type="Pfam" id="PF00925">
    <property type="entry name" value="GTP_cyclohydro2"/>
    <property type="match status" value="1"/>
</dbReference>
<dbReference type="AlphaFoldDB" id="W4K8V9"/>
<feature type="domain" description="GTP cyclohydrolase N-terminal" evidence="7">
    <location>
        <begin position="93"/>
        <end position="299"/>
    </location>
</feature>
<dbReference type="SUPFAM" id="SSF142695">
    <property type="entry name" value="RibA-like"/>
    <property type="match status" value="1"/>
</dbReference>
<evidence type="ECO:0000259" key="7">
    <source>
        <dbReference type="Pfam" id="PF12471"/>
    </source>
</evidence>
<dbReference type="GO" id="GO:0009231">
    <property type="term" value="P:riboflavin biosynthetic process"/>
    <property type="evidence" value="ECO:0007669"/>
    <property type="project" value="InterPro"/>
</dbReference>
<dbReference type="NCBIfam" id="NF005536">
    <property type="entry name" value="PRK07198.1"/>
    <property type="match status" value="1"/>
</dbReference>
<evidence type="ECO:0000259" key="6">
    <source>
        <dbReference type="Pfam" id="PF00925"/>
    </source>
</evidence>
<dbReference type="Pfam" id="PF12471">
    <property type="entry name" value="GTP_CH_N"/>
    <property type="match status" value="1"/>
</dbReference>
<evidence type="ECO:0000256" key="3">
    <source>
        <dbReference type="ARBA" id="ARBA00022801"/>
    </source>
</evidence>
<evidence type="ECO:0000313" key="9">
    <source>
        <dbReference type="Proteomes" id="UP000030671"/>
    </source>
</evidence>
<evidence type="ECO:0000256" key="5">
    <source>
        <dbReference type="SAM" id="MobiDB-lite"/>
    </source>
</evidence>
<proteinExistence type="inferred from homology"/>
<evidence type="ECO:0000256" key="1">
    <source>
        <dbReference type="ARBA" id="ARBA00008131"/>
    </source>
</evidence>
<dbReference type="CDD" id="cd00641">
    <property type="entry name" value="GTP_cyclohydro2"/>
    <property type="match status" value="1"/>
</dbReference>
<dbReference type="InParanoid" id="W4K8V9"/>
<dbReference type="HOGENOM" id="CLU_029639_2_0_1"/>
<protein>
    <recommendedName>
        <fullName evidence="10">GTP cyclohydrolase II domain-containing protein</fullName>
    </recommendedName>
</protein>
<feature type="compositionally biased region" description="Low complexity" evidence="5">
    <location>
        <begin position="43"/>
        <end position="55"/>
    </location>
</feature>
<accession>W4K8V9</accession>
<dbReference type="GO" id="GO:0003935">
    <property type="term" value="F:GTP cyclohydrolase II activity"/>
    <property type="evidence" value="ECO:0007669"/>
    <property type="project" value="InterPro"/>
</dbReference>
<evidence type="ECO:0000256" key="2">
    <source>
        <dbReference type="ARBA" id="ARBA00022741"/>
    </source>
</evidence>
<dbReference type="InterPro" id="IPR022163">
    <property type="entry name" value="GTP_CH_N"/>
</dbReference>
<dbReference type="KEGG" id="hir:HETIRDRAFT_318993"/>
<dbReference type="GO" id="GO:0005525">
    <property type="term" value="F:GTP binding"/>
    <property type="evidence" value="ECO:0007669"/>
    <property type="project" value="UniProtKB-KW"/>
</dbReference>
<keyword evidence="4" id="KW-0342">GTP-binding</keyword>
<dbReference type="STRING" id="747525.W4K8V9"/>
<dbReference type="GeneID" id="20670567"/>
<dbReference type="InterPro" id="IPR000926">
    <property type="entry name" value="RibA"/>
</dbReference>
<feature type="domain" description="GTP cyclohydrolase II" evidence="6">
    <location>
        <begin position="340"/>
        <end position="472"/>
    </location>
</feature>